<evidence type="ECO:0000313" key="3">
    <source>
        <dbReference type="Proteomes" id="UP000182829"/>
    </source>
</evidence>
<proteinExistence type="predicted"/>
<protein>
    <submittedName>
        <fullName evidence="2">Uncharacterized protein</fullName>
    </submittedName>
</protein>
<dbReference type="RefSeq" id="WP_005579052.1">
    <property type="nucleotide sequence ID" value="NZ_FORO01000009.1"/>
</dbReference>
<dbReference type="InterPro" id="IPR023005">
    <property type="entry name" value="Nucleoside_diP_kinase_AS"/>
</dbReference>
<dbReference type="Proteomes" id="UP000182829">
    <property type="component" value="Unassembled WGS sequence"/>
</dbReference>
<evidence type="ECO:0000256" key="1">
    <source>
        <dbReference type="SAM" id="MobiDB-lite"/>
    </source>
</evidence>
<evidence type="ECO:0000313" key="2">
    <source>
        <dbReference type="EMBL" id="SFI90138.1"/>
    </source>
</evidence>
<organism evidence="2 3">
    <name type="scientific">Natronobacterium gregoryi</name>
    <dbReference type="NCBI Taxonomy" id="44930"/>
    <lineage>
        <taxon>Archaea</taxon>
        <taxon>Methanobacteriati</taxon>
        <taxon>Methanobacteriota</taxon>
        <taxon>Stenosarchaea group</taxon>
        <taxon>Halobacteria</taxon>
        <taxon>Halobacteriales</taxon>
        <taxon>Natrialbaceae</taxon>
        <taxon>Natronobacterium</taxon>
    </lineage>
</organism>
<name>A0A1I3LZI0_9EURY</name>
<feature type="region of interest" description="Disordered" evidence="1">
    <location>
        <begin position="72"/>
        <end position="92"/>
    </location>
</feature>
<sequence length="138" mass="14490">MSSTRRLFLGTATTSGAILTAGCLALLDVEGEEPKYISLSNRHEDPVTIDLTITDAVTGDVVYDETLDFDGFAGADEDGSPPRKQPDLGIGEGFEATVTAATDQDSDELTDDIGPSAGSWINVLHGSDAELSISRDIV</sequence>
<dbReference type="OrthoDB" id="204130at2157"/>
<dbReference type="PROSITE" id="PS51257">
    <property type="entry name" value="PROKAR_LIPOPROTEIN"/>
    <property type="match status" value="1"/>
</dbReference>
<gene>
    <name evidence="2" type="ORF">SAMN05443661_1097</name>
</gene>
<dbReference type="AlphaFoldDB" id="A0A1I3LZI0"/>
<dbReference type="GeneID" id="14208579"/>
<dbReference type="PROSITE" id="PS00469">
    <property type="entry name" value="NDPK"/>
    <property type="match status" value="1"/>
</dbReference>
<dbReference type="EMBL" id="FORO01000009">
    <property type="protein sequence ID" value="SFI90138.1"/>
    <property type="molecule type" value="Genomic_DNA"/>
</dbReference>
<accession>A0A1I3LZI0</accession>
<reference evidence="2 3" key="1">
    <citation type="submission" date="2016-10" db="EMBL/GenBank/DDBJ databases">
        <authorList>
            <person name="de Groot N.N."/>
        </authorList>
    </citation>
    <scope>NUCLEOTIDE SEQUENCE [LARGE SCALE GENOMIC DNA]</scope>
    <source>
        <strain evidence="2 3">SP2</strain>
    </source>
</reference>